<comment type="caution">
    <text evidence="1">The sequence shown here is derived from an EMBL/GenBank/DDBJ whole genome shotgun (WGS) entry which is preliminary data.</text>
</comment>
<dbReference type="Proteomes" id="UP000730481">
    <property type="component" value="Unassembled WGS sequence"/>
</dbReference>
<dbReference type="EMBL" id="PVQB02001010">
    <property type="protein sequence ID" value="KAF4332687.1"/>
    <property type="molecule type" value="Genomic_DNA"/>
</dbReference>
<dbReference type="AlphaFoldDB" id="A0A9P5A5P7"/>
<organism evidence="1 2">
    <name type="scientific">Fusarium beomiforme</name>
    <dbReference type="NCBI Taxonomy" id="44412"/>
    <lineage>
        <taxon>Eukaryota</taxon>
        <taxon>Fungi</taxon>
        <taxon>Dikarya</taxon>
        <taxon>Ascomycota</taxon>
        <taxon>Pezizomycotina</taxon>
        <taxon>Sordariomycetes</taxon>
        <taxon>Hypocreomycetidae</taxon>
        <taxon>Hypocreales</taxon>
        <taxon>Nectriaceae</taxon>
        <taxon>Fusarium</taxon>
        <taxon>Fusarium burgessii species complex</taxon>
    </lineage>
</organism>
<evidence type="ECO:0000313" key="1">
    <source>
        <dbReference type="EMBL" id="KAF4332687.1"/>
    </source>
</evidence>
<protein>
    <submittedName>
        <fullName evidence="1">Uncharacterized protein</fullName>
    </submittedName>
</protein>
<gene>
    <name evidence="1" type="ORF">FBEOM_13509</name>
</gene>
<sequence>MKAPEKQSTSTLKMSPFIRNGFLRGSLKTHVSSGVSVKVWISGPERGTEDAAVALLVAVCTKVKTLTYGRAFEPWLFWRVLIVAGGGHGIRVTPVAPFPLLAELENVKHEPEEIGEETAYFEDHARWLLQIPKIRIMR</sequence>
<evidence type="ECO:0000313" key="2">
    <source>
        <dbReference type="Proteomes" id="UP000730481"/>
    </source>
</evidence>
<dbReference type="OrthoDB" id="2520703at2759"/>
<name>A0A9P5A5P7_9HYPO</name>
<reference evidence="1" key="1">
    <citation type="journal article" date="2017" name="Mycologia">
        <title>Fusarium algeriense, sp. nov., a novel toxigenic crown rot pathogen of durum wheat from Algeria is nested in the Fusarium burgessii species complex.</title>
        <authorList>
            <person name="Laraba I."/>
            <person name="Keddad A."/>
            <person name="Boureghda H."/>
            <person name="Abdallah N."/>
            <person name="Vaughan M.M."/>
            <person name="Proctor R.H."/>
            <person name="Busman M."/>
            <person name="O'Donnell K."/>
        </authorList>
    </citation>
    <scope>NUCLEOTIDE SEQUENCE</scope>
    <source>
        <strain evidence="1">NRRL 25174</strain>
    </source>
</reference>
<proteinExistence type="predicted"/>
<keyword evidence="2" id="KW-1185">Reference proteome</keyword>
<accession>A0A9P5A5P7</accession>
<reference evidence="1" key="2">
    <citation type="submission" date="2020-02" db="EMBL/GenBank/DDBJ databases">
        <title>Identification and distribution of gene clusters putatively required for synthesis of sphingolipid metabolism inhibitors in phylogenetically diverse species of the filamentous fungus Fusarium.</title>
        <authorList>
            <person name="Kim H.-S."/>
            <person name="Busman M."/>
            <person name="Brown D.W."/>
            <person name="Divon H."/>
            <person name="Uhlig S."/>
            <person name="Proctor R.H."/>
        </authorList>
    </citation>
    <scope>NUCLEOTIDE SEQUENCE</scope>
    <source>
        <strain evidence="1">NRRL 25174</strain>
    </source>
</reference>